<organism evidence="1 2">
    <name type="scientific">Orenia metallireducens</name>
    <dbReference type="NCBI Taxonomy" id="1413210"/>
    <lineage>
        <taxon>Bacteria</taxon>
        <taxon>Bacillati</taxon>
        <taxon>Bacillota</taxon>
        <taxon>Clostridia</taxon>
        <taxon>Halanaerobiales</taxon>
        <taxon>Halobacteroidaceae</taxon>
        <taxon>Orenia</taxon>
    </lineage>
</organism>
<comment type="caution">
    <text evidence="1">The sequence shown here is derived from an EMBL/GenBank/DDBJ whole genome shotgun (WGS) entry which is preliminary data.</text>
</comment>
<protein>
    <submittedName>
        <fullName evidence="1">Uncharacterized protein</fullName>
    </submittedName>
</protein>
<dbReference type="AlphaFoldDB" id="A0A1C0A6H1"/>
<sequence length="73" mass="8566">MNVIYRCDKCQKIIEHLELGDFSQESLGLNILTDQEKEDIIKMENDTVYINLTCDDCAEDYDWSSVIHNDQIH</sequence>
<evidence type="ECO:0000313" key="1">
    <source>
        <dbReference type="EMBL" id="OCL25750.1"/>
    </source>
</evidence>
<name>A0A1C0A6H1_9FIRM</name>
<dbReference type="Proteomes" id="UP000093514">
    <property type="component" value="Unassembled WGS sequence"/>
</dbReference>
<reference evidence="2" key="1">
    <citation type="submission" date="2016-07" db="EMBL/GenBank/DDBJ databases">
        <authorList>
            <person name="Florea S."/>
            <person name="Webb J.S."/>
            <person name="Jaromczyk J."/>
            <person name="Schardl C.L."/>
        </authorList>
    </citation>
    <scope>NUCLEOTIDE SEQUENCE [LARGE SCALE GENOMIC DNA]</scope>
    <source>
        <strain evidence="2">Z6</strain>
    </source>
</reference>
<evidence type="ECO:0000313" key="2">
    <source>
        <dbReference type="Proteomes" id="UP000093514"/>
    </source>
</evidence>
<dbReference type="Pfam" id="PF10955">
    <property type="entry name" value="Fin"/>
    <property type="match status" value="1"/>
</dbReference>
<dbReference type="InterPro" id="IPR020115">
    <property type="entry name" value="Fin"/>
</dbReference>
<dbReference type="EMBL" id="LWDV01000010">
    <property type="protein sequence ID" value="OCL25750.1"/>
    <property type="molecule type" value="Genomic_DNA"/>
</dbReference>
<gene>
    <name evidence="1" type="ORF">U472_15630</name>
</gene>
<reference evidence="1 2" key="2">
    <citation type="submission" date="2016-08" db="EMBL/GenBank/DDBJ databases">
        <title>Orenia metallireducens sp. nov. strain Z6, a Novel Metal-reducing Firmicute from the Deep Subsurface.</title>
        <authorList>
            <person name="Maxim B.I."/>
            <person name="Kenneth K."/>
            <person name="Flynn T.M."/>
            <person name="Oloughlin E.J."/>
            <person name="Locke R.A."/>
            <person name="Weber J.R."/>
            <person name="Egan S.M."/>
            <person name="Mackie R.I."/>
            <person name="Cann I.K."/>
        </authorList>
    </citation>
    <scope>NUCLEOTIDE SEQUENCE [LARGE SCALE GENOMIC DNA]</scope>
    <source>
        <strain evidence="1 2">Z6</strain>
    </source>
</reference>
<accession>A0A1C0A6H1</accession>
<proteinExistence type="predicted"/>
<dbReference type="GO" id="GO:0010468">
    <property type="term" value="P:regulation of gene expression"/>
    <property type="evidence" value="ECO:0007669"/>
    <property type="project" value="InterPro"/>
</dbReference>
<keyword evidence="2" id="KW-1185">Reference proteome</keyword>
<dbReference type="OrthoDB" id="2084556at2"/>
<dbReference type="RefSeq" id="WP_068719660.1">
    <property type="nucleotide sequence ID" value="NZ_LWDV01000010.1"/>
</dbReference>